<accession>Q0FWP1</accession>
<reference evidence="2 3" key="1">
    <citation type="journal article" date="2010" name="J. Bacteriol.">
        <title>Genome sequences of Pelagibaca bermudensis HTCC2601T and Maritimibacter alkaliphilus HTCC2654T, the type strains of two marine Roseobacter genera.</title>
        <authorList>
            <person name="Thrash J.C."/>
            <person name="Cho J.C."/>
            <person name="Ferriera S."/>
            <person name="Johnson J."/>
            <person name="Vergin K.L."/>
            <person name="Giovannoni S.J."/>
        </authorList>
    </citation>
    <scope>NUCLEOTIDE SEQUENCE [LARGE SCALE GENOMIC DNA]</scope>
    <source>
        <strain evidence="3">DSM 26914 / JCM 13377 / KCTC 12554 / HTCC2601</strain>
    </source>
</reference>
<comment type="caution">
    <text evidence="2">The sequence shown here is derived from an EMBL/GenBank/DDBJ whole genome shotgun (WGS) entry which is preliminary data.</text>
</comment>
<dbReference type="HOGENOM" id="CLU_2013083_0_0_5"/>
<evidence type="ECO:0000313" key="3">
    <source>
        <dbReference type="Proteomes" id="UP000006230"/>
    </source>
</evidence>
<feature type="region of interest" description="Disordered" evidence="1">
    <location>
        <begin position="36"/>
        <end position="123"/>
    </location>
</feature>
<dbReference type="AlphaFoldDB" id="Q0FWP1"/>
<name>Q0FWP1_SALBH</name>
<keyword evidence="3" id="KW-1185">Reference proteome</keyword>
<sequence>MLRPRGGIRLRQIDHPAMRLDADRYLGRHGAYRRARRAQDAGGRALPHGADGVPGSLRLAAPAPLDPHRAGRGPADQRLRRPRGASGAGDARRGPAGRVPRPLPAPAFGRPAPARSYRPRADP</sequence>
<proteinExistence type="predicted"/>
<dbReference type="STRING" id="314265.R2601_03023"/>
<protein>
    <submittedName>
        <fullName evidence="2">Uncharacterized protein</fullName>
    </submittedName>
</protein>
<evidence type="ECO:0000313" key="2">
    <source>
        <dbReference type="EMBL" id="EAU48511.1"/>
    </source>
</evidence>
<organism evidence="2 3">
    <name type="scientific">Salipiger bermudensis (strain DSM 26914 / JCM 13377 / KCTC 12554 / HTCC2601)</name>
    <name type="common">Pelagibaca bermudensis</name>
    <dbReference type="NCBI Taxonomy" id="314265"/>
    <lineage>
        <taxon>Bacteria</taxon>
        <taxon>Pseudomonadati</taxon>
        <taxon>Pseudomonadota</taxon>
        <taxon>Alphaproteobacteria</taxon>
        <taxon>Rhodobacterales</taxon>
        <taxon>Roseobacteraceae</taxon>
        <taxon>Salipiger</taxon>
    </lineage>
</organism>
<feature type="compositionally biased region" description="Low complexity" evidence="1">
    <location>
        <begin position="84"/>
        <end position="116"/>
    </location>
</feature>
<gene>
    <name evidence="2" type="ORF">R2601_03023</name>
</gene>
<evidence type="ECO:0000256" key="1">
    <source>
        <dbReference type="SAM" id="MobiDB-lite"/>
    </source>
</evidence>
<dbReference type="EMBL" id="AATQ01000001">
    <property type="protein sequence ID" value="EAU48511.1"/>
    <property type="molecule type" value="Genomic_DNA"/>
</dbReference>
<dbReference type="Proteomes" id="UP000006230">
    <property type="component" value="Unassembled WGS sequence"/>
</dbReference>